<evidence type="ECO:0000259" key="4">
    <source>
        <dbReference type="Pfam" id="PF13439"/>
    </source>
</evidence>
<evidence type="ECO:0000256" key="2">
    <source>
        <dbReference type="ARBA" id="ARBA00022679"/>
    </source>
</evidence>
<dbReference type="Gene3D" id="3.40.50.2000">
    <property type="entry name" value="Glycogen Phosphorylase B"/>
    <property type="match status" value="2"/>
</dbReference>
<evidence type="ECO:0000256" key="1">
    <source>
        <dbReference type="ARBA" id="ARBA00022676"/>
    </source>
</evidence>
<evidence type="ECO:0000313" key="5">
    <source>
        <dbReference type="EMBL" id="AXV05668.1"/>
    </source>
</evidence>
<dbReference type="OrthoDB" id="506201at2"/>
<dbReference type="AlphaFoldDB" id="A0A346XTX1"/>
<evidence type="ECO:0000313" key="6">
    <source>
        <dbReference type="Proteomes" id="UP000264006"/>
    </source>
</evidence>
<dbReference type="EMBL" id="CP031165">
    <property type="protein sequence ID" value="AXV05668.1"/>
    <property type="molecule type" value="Genomic_DNA"/>
</dbReference>
<gene>
    <name evidence="5" type="ORF">DVS28_a0967</name>
</gene>
<proteinExistence type="predicted"/>
<evidence type="ECO:0000259" key="3">
    <source>
        <dbReference type="Pfam" id="PF00534"/>
    </source>
</evidence>
<dbReference type="InterPro" id="IPR028098">
    <property type="entry name" value="Glyco_trans_4-like_N"/>
</dbReference>
<dbReference type="InterPro" id="IPR050194">
    <property type="entry name" value="Glycosyltransferase_grp1"/>
</dbReference>
<reference evidence="5 6" key="1">
    <citation type="submission" date="2018-09" db="EMBL/GenBank/DDBJ databases">
        <title>Complete genome sequence of Euzebya sp. DY32-46 isolated from seawater of Pacific Ocean.</title>
        <authorList>
            <person name="Xu L."/>
            <person name="Wu Y.-H."/>
            <person name="Xu X.-W."/>
        </authorList>
    </citation>
    <scope>NUCLEOTIDE SEQUENCE [LARGE SCALE GENOMIC DNA]</scope>
    <source>
        <strain evidence="5 6">DY32-46</strain>
    </source>
</reference>
<organism evidence="5 6">
    <name type="scientific">Euzebya pacifica</name>
    <dbReference type="NCBI Taxonomy" id="1608957"/>
    <lineage>
        <taxon>Bacteria</taxon>
        <taxon>Bacillati</taxon>
        <taxon>Actinomycetota</taxon>
        <taxon>Nitriliruptoria</taxon>
        <taxon>Euzebyales</taxon>
    </lineage>
</organism>
<sequence>MRAIALTHVFPRWDGDPSAAFLSTWTAALRADGHDVRVIAPHDAGLPEVDVVEDTPIRFVRYAPEDREVLAYRGEMHRIAMQPTGPPLVASMMTLMAGALRRAVRRWEPDVVHVHWWMPGAIITRMAGVDVPVVVHLHGTDIGIVEGRPKLRTLARWALDGADRLEVVSTSLARRTRSAVGRRVDGLNPMPLDIARFTGVEAQMSLDRPVVLGVGRLVPEKGFADLVDAVAGLEDRVVLRLVGDGPAARDLAIRAHERGVELQLPGRIDPADLPAEYAAAEVVVQPSHAEGLGLVAAEAVLMGRPIVATDSGGVRDVLDDRLLVRVGDIEAMTARIRESLHDPDLPAVARAGQRVRRTLSPGASAERTVDGWQQAIAAHRTRR</sequence>
<dbReference type="PANTHER" id="PTHR45947:SF3">
    <property type="entry name" value="SULFOQUINOVOSYL TRANSFERASE SQD2"/>
    <property type="match status" value="1"/>
</dbReference>
<keyword evidence="1" id="KW-0328">Glycosyltransferase</keyword>
<feature type="domain" description="Glycosyltransferase subfamily 4-like N-terminal" evidence="4">
    <location>
        <begin position="25"/>
        <end position="181"/>
    </location>
</feature>
<protein>
    <submittedName>
        <fullName evidence="5">Putative glycosyltransferase</fullName>
    </submittedName>
</protein>
<dbReference type="Pfam" id="PF00534">
    <property type="entry name" value="Glycos_transf_1"/>
    <property type="match status" value="1"/>
</dbReference>
<keyword evidence="2 5" id="KW-0808">Transferase</keyword>
<dbReference type="Proteomes" id="UP000264006">
    <property type="component" value="Chromosome"/>
</dbReference>
<name>A0A346XTX1_9ACTN</name>
<dbReference type="Pfam" id="PF13439">
    <property type="entry name" value="Glyco_transf_4"/>
    <property type="match status" value="1"/>
</dbReference>
<dbReference type="KEGG" id="euz:DVS28_a0967"/>
<dbReference type="GO" id="GO:0016757">
    <property type="term" value="F:glycosyltransferase activity"/>
    <property type="evidence" value="ECO:0007669"/>
    <property type="project" value="UniProtKB-KW"/>
</dbReference>
<dbReference type="PANTHER" id="PTHR45947">
    <property type="entry name" value="SULFOQUINOVOSYL TRANSFERASE SQD2"/>
    <property type="match status" value="1"/>
</dbReference>
<keyword evidence="6" id="KW-1185">Reference proteome</keyword>
<feature type="domain" description="Glycosyl transferase family 1" evidence="3">
    <location>
        <begin position="207"/>
        <end position="348"/>
    </location>
</feature>
<dbReference type="GO" id="GO:1901137">
    <property type="term" value="P:carbohydrate derivative biosynthetic process"/>
    <property type="evidence" value="ECO:0007669"/>
    <property type="project" value="UniProtKB-ARBA"/>
</dbReference>
<dbReference type="SUPFAM" id="SSF53756">
    <property type="entry name" value="UDP-Glycosyltransferase/glycogen phosphorylase"/>
    <property type="match status" value="1"/>
</dbReference>
<dbReference type="InterPro" id="IPR001296">
    <property type="entry name" value="Glyco_trans_1"/>
</dbReference>
<accession>A0A346XTX1</accession>
<dbReference type="RefSeq" id="WP_114590440.1">
    <property type="nucleotide sequence ID" value="NZ_CP031165.1"/>
</dbReference>